<feature type="transmembrane region" description="Helical" evidence="1">
    <location>
        <begin position="144"/>
        <end position="163"/>
    </location>
</feature>
<dbReference type="EMBL" id="QYSE01000004">
    <property type="protein sequence ID" value="RJF33945.1"/>
    <property type="molecule type" value="Genomic_DNA"/>
</dbReference>
<evidence type="ECO:0000256" key="1">
    <source>
        <dbReference type="SAM" id="Phobius"/>
    </source>
</evidence>
<name>A0A3A3EYI6_9GAMM</name>
<organism evidence="2 3">
    <name type="scientific">Pseudoalteromonas gelatinilytica</name>
    <dbReference type="NCBI Taxonomy" id="1703256"/>
    <lineage>
        <taxon>Bacteria</taxon>
        <taxon>Pseudomonadati</taxon>
        <taxon>Pseudomonadota</taxon>
        <taxon>Gammaproteobacteria</taxon>
        <taxon>Alteromonadales</taxon>
        <taxon>Pseudoalteromonadaceae</taxon>
        <taxon>Pseudoalteromonas</taxon>
    </lineage>
</organism>
<feature type="transmembrane region" description="Helical" evidence="1">
    <location>
        <begin position="12"/>
        <end position="32"/>
    </location>
</feature>
<proteinExistence type="predicted"/>
<feature type="transmembrane region" description="Helical" evidence="1">
    <location>
        <begin position="105"/>
        <end position="123"/>
    </location>
</feature>
<gene>
    <name evidence="2" type="ORF">D4741_15850</name>
</gene>
<dbReference type="Pfam" id="PF04304">
    <property type="entry name" value="DUF454"/>
    <property type="match status" value="1"/>
</dbReference>
<accession>A0A3A3EYI6</accession>
<dbReference type="GO" id="GO:0005886">
    <property type="term" value="C:plasma membrane"/>
    <property type="evidence" value="ECO:0007669"/>
    <property type="project" value="TreeGrafter"/>
</dbReference>
<dbReference type="PANTHER" id="PTHR35813:SF1">
    <property type="entry name" value="INNER MEMBRANE PROTEIN YBAN"/>
    <property type="match status" value="1"/>
</dbReference>
<dbReference type="PANTHER" id="PTHR35813">
    <property type="entry name" value="INNER MEMBRANE PROTEIN YBAN"/>
    <property type="match status" value="1"/>
</dbReference>
<evidence type="ECO:0000313" key="3">
    <source>
        <dbReference type="Proteomes" id="UP000265938"/>
    </source>
</evidence>
<keyword evidence="1" id="KW-0472">Membrane</keyword>
<keyword evidence="1" id="KW-0812">Transmembrane</keyword>
<reference evidence="2 3" key="1">
    <citation type="submission" date="2018-09" db="EMBL/GenBank/DDBJ databases">
        <title>Identification of marine bacteria producing industrial enzymes.</title>
        <authorList>
            <person name="Cheng T.H."/>
            <person name="Saidin J."/>
            <person name="Muhd D.D."/>
            <person name="Isa M.N.M."/>
            <person name="Bakar M.F.A."/>
            <person name="Ismail N."/>
        </authorList>
    </citation>
    <scope>NUCLEOTIDE SEQUENCE [LARGE SCALE GENOMIC DNA]</scope>
    <source>
        <strain evidence="2 3">MNAD 1.6</strain>
    </source>
</reference>
<dbReference type="Proteomes" id="UP000265938">
    <property type="component" value="Unassembled WGS sequence"/>
</dbReference>
<protein>
    <submittedName>
        <fullName evidence="2">DUF454 domain-containing protein</fullName>
    </submittedName>
</protein>
<dbReference type="AlphaFoldDB" id="A0A3A3EYI6"/>
<keyword evidence="1" id="KW-1133">Transmembrane helix</keyword>
<dbReference type="InterPro" id="IPR007401">
    <property type="entry name" value="DUF454"/>
</dbReference>
<sequence length="165" mass="18351">MNVRAAFTAYKNGCYQLLGLLMVGLGIIGIALPVMPTTIFFILALACFTRSSPKLSAWLLNHPRYGQPLRFWQEHKVVPTRAKFLAGFGMAIGYVFLLQSAAPIWVMYLVAVIELSVLAYLINRPSAPNKPTLIQVNLTTQMRLMLLACLVSSQLAVMAYLAFHF</sequence>
<comment type="caution">
    <text evidence="2">The sequence shown here is derived from an EMBL/GenBank/DDBJ whole genome shotgun (WGS) entry which is preliminary data.</text>
</comment>
<evidence type="ECO:0000313" key="2">
    <source>
        <dbReference type="EMBL" id="RJF33945.1"/>
    </source>
</evidence>